<keyword evidence="3" id="KW-1185">Reference proteome</keyword>
<gene>
    <name evidence="2" type="ORF">H8K32_00855</name>
</gene>
<sequence length="195" mass="21870">MNVKHALLFVMLLLSAAYGKANEIYQEASSEKNETPPNIGCSSQPGANRVIHKILLGRHVDGPFFYHIWSQYVIIISPSILIQHIKSQVEKYPNAGSYYDSLLKKVEADMPIKEDTHIEKYLLQDSNVINEIQDIIFGLLSEGKVQVRILTSASKAPLPFIHAVDNRVGDWIFRSFCTPDGGEFFNHLSGSPTIN</sequence>
<feature type="chain" id="PRO_5037617969" evidence="1">
    <location>
        <begin position="22"/>
        <end position="195"/>
    </location>
</feature>
<accession>A0A923HBJ8</accession>
<organism evidence="2 3">
    <name type="scientific">Undibacterium jejuense</name>
    <dbReference type="NCBI Taxonomy" id="1344949"/>
    <lineage>
        <taxon>Bacteria</taxon>
        <taxon>Pseudomonadati</taxon>
        <taxon>Pseudomonadota</taxon>
        <taxon>Betaproteobacteria</taxon>
        <taxon>Burkholderiales</taxon>
        <taxon>Oxalobacteraceae</taxon>
        <taxon>Undibacterium</taxon>
    </lineage>
</organism>
<reference evidence="2" key="1">
    <citation type="submission" date="2020-08" db="EMBL/GenBank/DDBJ databases">
        <title>Novel species isolated from subtropical streams in China.</title>
        <authorList>
            <person name="Lu H."/>
        </authorList>
    </citation>
    <scope>NUCLEOTIDE SEQUENCE</scope>
    <source>
        <strain evidence="2">KACC 12607</strain>
    </source>
</reference>
<dbReference type="EMBL" id="JACOFV010000001">
    <property type="protein sequence ID" value="MBC3860634.1"/>
    <property type="molecule type" value="Genomic_DNA"/>
</dbReference>
<dbReference type="Proteomes" id="UP000634011">
    <property type="component" value="Unassembled WGS sequence"/>
</dbReference>
<evidence type="ECO:0000256" key="1">
    <source>
        <dbReference type="SAM" id="SignalP"/>
    </source>
</evidence>
<evidence type="ECO:0000313" key="2">
    <source>
        <dbReference type="EMBL" id="MBC3860634.1"/>
    </source>
</evidence>
<proteinExistence type="predicted"/>
<evidence type="ECO:0000313" key="3">
    <source>
        <dbReference type="Proteomes" id="UP000634011"/>
    </source>
</evidence>
<protein>
    <submittedName>
        <fullName evidence="2">Uncharacterized protein</fullName>
    </submittedName>
</protein>
<keyword evidence="1" id="KW-0732">Signal</keyword>
<name>A0A923HBJ8_9BURK</name>
<comment type="caution">
    <text evidence="2">The sequence shown here is derived from an EMBL/GenBank/DDBJ whole genome shotgun (WGS) entry which is preliminary data.</text>
</comment>
<dbReference type="AlphaFoldDB" id="A0A923HBJ8"/>
<feature type="signal peptide" evidence="1">
    <location>
        <begin position="1"/>
        <end position="21"/>
    </location>
</feature>